<dbReference type="OrthoDB" id="9767721at2"/>
<comment type="catalytic activity">
    <reaction evidence="1 12 13">
        <text>[protein]-peptidylproline (omega=180) = [protein]-peptidylproline (omega=0)</text>
        <dbReference type="Rhea" id="RHEA:16237"/>
        <dbReference type="Rhea" id="RHEA-COMP:10747"/>
        <dbReference type="Rhea" id="RHEA-COMP:10748"/>
        <dbReference type="ChEBI" id="CHEBI:83833"/>
        <dbReference type="ChEBI" id="CHEBI:83834"/>
        <dbReference type="EC" id="5.2.1.8"/>
    </reaction>
</comment>
<dbReference type="PANTHER" id="PTHR30560:SF3">
    <property type="entry name" value="TRIGGER FACTOR-LIKE PROTEIN TIG, CHLOROPLASTIC"/>
    <property type="match status" value="1"/>
</dbReference>
<evidence type="ECO:0000256" key="13">
    <source>
        <dbReference type="PROSITE-ProRule" id="PRU00277"/>
    </source>
</evidence>
<dbReference type="HAMAP" id="MF_00303">
    <property type="entry name" value="Trigger_factor_Tig"/>
    <property type="match status" value="1"/>
</dbReference>
<dbReference type="AlphaFoldDB" id="A0A1M5TI03"/>
<evidence type="ECO:0000256" key="1">
    <source>
        <dbReference type="ARBA" id="ARBA00000971"/>
    </source>
</evidence>
<dbReference type="GO" id="GO:0043022">
    <property type="term" value="F:ribosome binding"/>
    <property type="evidence" value="ECO:0007669"/>
    <property type="project" value="TreeGrafter"/>
</dbReference>
<keyword evidence="8 12" id="KW-0413">Isomerase</keyword>
<organism evidence="16 17">
    <name type="scientific">Clostridium collagenovorans DSM 3089</name>
    <dbReference type="NCBI Taxonomy" id="1121306"/>
    <lineage>
        <taxon>Bacteria</taxon>
        <taxon>Bacillati</taxon>
        <taxon>Bacillota</taxon>
        <taxon>Clostridia</taxon>
        <taxon>Eubacteriales</taxon>
        <taxon>Clostridiaceae</taxon>
        <taxon>Clostridium</taxon>
    </lineage>
</organism>
<keyword evidence="12" id="KW-0963">Cytoplasm</keyword>
<reference evidence="16 17" key="1">
    <citation type="submission" date="2016-11" db="EMBL/GenBank/DDBJ databases">
        <authorList>
            <person name="Jaros S."/>
            <person name="Januszkiewicz K."/>
            <person name="Wedrychowicz H."/>
        </authorList>
    </citation>
    <scope>NUCLEOTIDE SEQUENCE [LARGE SCALE GENOMIC DNA]</scope>
    <source>
        <strain evidence="16 17">DSM 3089</strain>
    </source>
</reference>
<dbReference type="STRING" id="1121306.SAMN02745196_00579"/>
<evidence type="ECO:0000256" key="2">
    <source>
        <dbReference type="ARBA" id="ARBA00005464"/>
    </source>
</evidence>
<evidence type="ECO:0000256" key="5">
    <source>
        <dbReference type="ARBA" id="ARBA00022618"/>
    </source>
</evidence>
<comment type="similarity">
    <text evidence="2 12 14">Belongs to the FKBP-type PPIase family. Tig subfamily.</text>
</comment>
<keyword evidence="6 12" id="KW-0697">Rotamase</keyword>
<dbReference type="Pfam" id="PF05697">
    <property type="entry name" value="Trigger_N"/>
    <property type="match status" value="1"/>
</dbReference>
<comment type="domain">
    <text evidence="12">Consists of 3 domains; the N-terminus binds the ribosome, the middle domain has PPIase activity, while the C-terminus has intrinsic chaperone activity on its own.</text>
</comment>
<keyword evidence="7 12" id="KW-0143">Chaperone</keyword>
<dbReference type="EMBL" id="FQXP01000003">
    <property type="protein sequence ID" value="SHH49983.1"/>
    <property type="molecule type" value="Genomic_DNA"/>
</dbReference>
<dbReference type="SUPFAM" id="SSF109998">
    <property type="entry name" value="Triger factor/SurA peptide-binding domain-like"/>
    <property type="match status" value="1"/>
</dbReference>
<name>A0A1M5TI03_9CLOT</name>
<dbReference type="EC" id="5.2.1.8" evidence="3 12"/>
<dbReference type="InterPro" id="IPR008880">
    <property type="entry name" value="Trigger_fac_C"/>
</dbReference>
<dbReference type="InterPro" id="IPR027304">
    <property type="entry name" value="Trigger_fact/SurA_dom_sf"/>
</dbReference>
<keyword evidence="9 12" id="KW-0131">Cell cycle</keyword>
<dbReference type="SUPFAM" id="SSF54534">
    <property type="entry name" value="FKBP-like"/>
    <property type="match status" value="1"/>
</dbReference>
<dbReference type="Pfam" id="PF05698">
    <property type="entry name" value="Trigger_C"/>
    <property type="match status" value="1"/>
</dbReference>
<dbReference type="GO" id="GO:0003755">
    <property type="term" value="F:peptidyl-prolyl cis-trans isomerase activity"/>
    <property type="evidence" value="ECO:0007669"/>
    <property type="project" value="UniProtKB-UniRule"/>
</dbReference>
<dbReference type="GO" id="GO:0005737">
    <property type="term" value="C:cytoplasm"/>
    <property type="evidence" value="ECO:0007669"/>
    <property type="project" value="UniProtKB-SubCell"/>
</dbReference>
<evidence type="ECO:0000256" key="11">
    <source>
        <dbReference type="ARBA" id="ARBA00029986"/>
    </source>
</evidence>
<evidence type="ECO:0000256" key="12">
    <source>
        <dbReference type="HAMAP-Rule" id="MF_00303"/>
    </source>
</evidence>
<dbReference type="InterPro" id="IPR037041">
    <property type="entry name" value="Trigger_fac_C_sf"/>
</dbReference>
<dbReference type="InterPro" id="IPR008881">
    <property type="entry name" value="Trigger_fac_ribosome-bd_bac"/>
</dbReference>
<evidence type="ECO:0000256" key="3">
    <source>
        <dbReference type="ARBA" id="ARBA00013194"/>
    </source>
</evidence>
<evidence type="ECO:0000256" key="4">
    <source>
        <dbReference type="ARBA" id="ARBA00016902"/>
    </source>
</evidence>
<dbReference type="PIRSF" id="PIRSF003095">
    <property type="entry name" value="Trigger_factor"/>
    <property type="match status" value="1"/>
</dbReference>
<gene>
    <name evidence="12" type="primary">tig</name>
    <name evidence="16" type="ORF">SAMN02745196_00579</name>
</gene>
<evidence type="ECO:0000256" key="10">
    <source>
        <dbReference type="ARBA" id="ARBA00024849"/>
    </source>
</evidence>
<dbReference type="GO" id="GO:0044183">
    <property type="term" value="F:protein folding chaperone"/>
    <property type="evidence" value="ECO:0007669"/>
    <property type="project" value="TreeGrafter"/>
</dbReference>
<dbReference type="PROSITE" id="PS50059">
    <property type="entry name" value="FKBP_PPIASE"/>
    <property type="match status" value="1"/>
</dbReference>
<dbReference type="InterPro" id="IPR036611">
    <property type="entry name" value="Trigger_fac_ribosome-bd_sf"/>
</dbReference>
<comment type="subcellular location">
    <subcellularLocation>
        <location evidence="12">Cytoplasm</location>
    </subcellularLocation>
    <text evidence="12">About half TF is bound to the ribosome near the polypeptide exit tunnel while the other half is free in the cytoplasm.</text>
</comment>
<feature type="domain" description="PPIase FKBP-type" evidence="15">
    <location>
        <begin position="163"/>
        <end position="253"/>
    </location>
</feature>
<comment type="function">
    <text evidence="10 12">Involved in protein export. Acts as a chaperone by maintaining the newly synthesized protein in an open conformation. Functions as a peptidyl-prolyl cis-trans isomerase.</text>
</comment>
<proteinExistence type="inferred from homology"/>
<evidence type="ECO:0000256" key="8">
    <source>
        <dbReference type="ARBA" id="ARBA00023235"/>
    </source>
</evidence>
<dbReference type="Gene3D" id="1.10.3120.10">
    <property type="entry name" value="Trigger factor, C-terminal domain"/>
    <property type="match status" value="1"/>
</dbReference>
<dbReference type="GO" id="GO:0051301">
    <property type="term" value="P:cell division"/>
    <property type="evidence" value="ECO:0007669"/>
    <property type="project" value="UniProtKB-KW"/>
</dbReference>
<dbReference type="NCBIfam" id="TIGR00115">
    <property type="entry name" value="tig"/>
    <property type="match status" value="1"/>
</dbReference>
<dbReference type="GO" id="GO:0043335">
    <property type="term" value="P:protein unfolding"/>
    <property type="evidence" value="ECO:0007669"/>
    <property type="project" value="TreeGrafter"/>
</dbReference>
<evidence type="ECO:0000256" key="9">
    <source>
        <dbReference type="ARBA" id="ARBA00023306"/>
    </source>
</evidence>
<dbReference type="PANTHER" id="PTHR30560">
    <property type="entry name" value="TRIGGER FACTOR CHAPERONE AND PEPTIDYL-PROLYL CIS/TRANS ISOMERASE"/>
    <property type="match status" value="1"/>
</dbReference>
<dbReference type="Gene3D" id="3.30.70.1050">
    <property type="entry name" value="Trigger factor ribosome-binding domain"/>
    <property type="match status" value="1"/>
</dbReference>
<evidence type="ECO:0000256" key="7">
    <source>
        <dbReference type="ARBA" id="ARBA00023186"/>
    </source>
</evidence>
<accession>A0A1M5TI03</accession>
<dbReference type="RefSeq" id="WP_072829856.1">
    <property type="nucleotide sequence ID" value="NZ_FQXP01000003.1"/>
</dbReference>
<dbReference type="InterPro" id="IPR046357">
    <property type="entry name" value="PPIase_dom_sf"/>
</dbReference>
<dbReference type="GO" id="GO:0015031">
    <property type="term" value="P:protein transport"/>
    <property type="evidence" value="ECO:0007669"/>
    <property type="project" value="UniProtKB-UniRule"/>
</dbReference>
<dbReference type="InterPro" id="IPR005215">
    <property type="entry name" value="Trig_fac"/>
</dbReference>
<keyword evidence="5 12" id="KW-0132">Cell division</keyword>
<evidence type="ECO:0000313" key="17">
    <source>
        <dbReference type="Proteomes" id="UP000184526"/>
    </source>
</evidence>
<sequence>MNVKVEKKENNMIKLEVTVPAEQFTEAIKKAYSKEAKKFNIPGFRKGKAPMHLIEKMYGEGVFFEDAINICCDATYPQAIKENDIKVIDYPQIDIVEIGKGKDLVYTAEVAVEPEVELGEYKGVEVTKPVYTVTDEEVEERVKAVVANNAKVEEKTEGTVENGDIAVIDFKGYVDEVAFEGGEATNFDLEIGSGSFIDTFEEQLVGAKVGEEREVNVVFPAEYGREELNGKKAKFDVKINAIKVKEMPEVNDEFVKTVSEFETVADYKNNIKAELEETNTKKAERELEEAVIDKTCENAKVEIPEVMITRETDSMIKDLEMKLKYQGLDLDTYYKYTNNTEEKVREYMKETASKRVLTDLVLNKIATVENIEVSSEEVLEKAKEYAKQYGGEDLEKTAQALVQMQGAMISADLRIQKVVNFLVENSKVLA</sequence>
<keyword evidence="17" id="KW-1185">Reference proteome</keyword>
<evidence type="ECO:0000256" key="14">
    <source>
        <dbReference type="RuleBase" id="RU003914"/>
    </source>
</evidence>
<dbReference type="GO" id="GO:0051083">
    <property type="term" value="P:'de novo' cotranslational protein folding"/>
    <property type="evidence" value="ECO:0007669"/>
    <property type="project" value="TreeGrafter"/>
</dbReference>
<protein>
    <recommendedName>
        <fullName evidence="4 12">Trigger factor</fullName>
        <shortName evidence="12">TF</shortName>
        <ecNumber evidence="3 12">5.2.1.8</ecNumber>
    </recommendedName>
    <alternativeName>
        <fullName evidence="11 12">PPIase</fullName>
    </alternativeName>
</protein>
<dbReference type="Pfam" id="PF00254">
    <property type="entry name" value="FKBP_C"/>
    <property type="match status" value="1"/>
</dbReference>
<dbReference type="Gene3D" id="3.10.50.40">
    <property type="match status" value="1"/>
</dbReference>
<evidence type="ECO:0000313" key="16">
    <source>
        <dbReference type="EMBL" id="SHH49983.1"/>
    </source>
</evidence>
<dbReference type="Proteomes" id="UP000184526">
    <property type="component" value="Unassembled WGS sequence"/>
</dbReference>
<evidence type="ECO:0000256" key="6">
    <source>
        <dbReference type="ARBA" id="ARBA00023110"/>
    </source>
</evidence>
<evidence type="ECO:0000259" key="15">
    <source>
        <dbReference type="PROSITE" id="PS50059"/>
    </source>
</evidence>
<dbReference type="FunFam" id="3.10.50.40:FF:000001">
    <property type="entry name" value="Trigger factor"/>
    <property type="match status" value="1"/>
</dbReference>
<dbReference type="SUPFAM" id="SSF102735">
    <property type="entry name" value="Trigger factor ribosome-binding domain"/>
    <property type="match status" value="1"/>
</dbReference>
<dbReference type="InterPro" id="IPR001179">
    <property type="entry name" value="PPIase_FKBP_dom"/>
</dbReference>